<keyword evidence="1" id="KW-0653">Protein transport</keyword>
<dbReference type="GO" id="GO:0005829">
    <property type="term" value="C:cytosol"/>
    <property type="evidence" value="ECO:0007669"/>
    <property type="project" value="GOC"/>
</dbReference>
<proteinExistence type="inferred from homology"/>
<dbReference type="InterPro" id="IPR001683">
    <property type="entry name" value="PX_dom"/>
</dbReference>
<dbReference type="InterPro" id="IPR015404">
    <property type="entry name" value="Vps5_C"/>
</dbReference>
<organism evidence="5 6">
    <name type="scientific">Metschnikowia aff. pulcherrima</name>
    <dbReference type="NCBI Taxonomy" id="2163413"/>
    <lineage>
        <taxon>Eukaryota</taxon>
        <taxon>Fungi</taxon>
        <taxon>Dikarya</taxon>
        <taxon>Ascomycota</taxon>
        <taxon>Saccharomycotina</taxon>
        <taxon>Pichiomycetes</taxon>
        <taxon>Metschnikowiaceae</taxon>
        <taxon>Metschnikowia</taxon>
    </lineage>
</organism>
<dbReference type="AlphaFoldDB" id="A0A4P6XGR9"/>
<feature type="domain" description="Sorting nexin/Vps5-like C-terminal" evidence="4">
    <location>
        <begin position="276"/>
        <end position="415"/>
    </location>
</feature>
<comment type="subunit">
    <text evidence="1">Component of the retromer complex.</text>
</comment>
<evidence type="ECO:0000259" key="4">
    <source>
        <dbReference type="Pfam" id="PF09325"/>
    </source>
</evidence>
<dbReference type="Pfam" id="PF00787">
    <property type="entry name" value="PX"/>
    <property type="match status" value="1"/>
</dbReference>
<reference evidence="6" key="1">
    <citation type="submission" date="2019-03" db="EMBL/GenBank/DDBJ databases">
        <title>Snf2 controls pulcherriminic acid biosynthesis and connects pigmentation and antifungal activity of the yeast Metschnikowia pulcherrima.</title>
        <authorList>
            <person name="Gore-Lloyd D."/>
            <person name="Sumann I."/>
            <person name="Brachmann A.O."/>
            <person name="Schneeberger K."/>
            <person name="Ortiz-Merino R.A."/>
            <person name="Moreno-Beltran M."/>
            <person name="Schlaefli M."/>
            <person name="Kirner P."/>
            <person name="Santos Kron A."/>
            <person name="Wolfe K.H."/>
            <person name="Piel J."/>
            <person name="Ahrens C.H."/>
            <person name="Henk D."/>
            <person name="Freimoser F.M."/>
        </authorList>
    </citation>
    <scope>NUCLEOTIDE SEQUENCE [LARGE SCALE GENOMIC DNA]</scope>
    <source>
        <strain evidence="6">APC 1.2</strain>
    </source>
</reference>
<dbReference type="InterPro" id="IPR014461">
    <property type="entry name" value="Retromer_complex_Vps17"/>
</dbReference>
<dbReference type="GO" id="GO:0032266">
    <property type="term" value="F:phosphatidylinositol-3-phosphate binding"/>
    <property type="evidence" value="ECO:0007669"/>
    <property type="project" value="TreeGrafter"/>
</dbReference>
<sequence>MASAIPYDPDDFENNNPFAEPEEPPRHVPAYGAGIDPNMGPGNESVHTPEHYETTGSNADAETASNKPIYSADGVNGLDFNPNHPPLSLDLKGELVREELMRLLPERFNKKYHMKLTLREIETNKPENPILRFDAAVKGLQGYRQKEYTNIRRTYNEVSKFNKYLLVSNLEVFVPVLPLAHTSYPTGGEDEHKQLMYVWQEWMDRVTRNPILIRDEEFVFFIENDFGYAVINSSRKSAVASGFVRKTLKQLPVPYDPYEELAEFRPMIKSAYTLGQKLHRAMEKNQKNQKHVAALISELSTKLKGLAQFETVHPGMKNMWEKLSNIAHIQSELALLQLISDMGSLGDGIRALVDDLYEIKEALTNRHLIMRELLQAQAQTRNKHINATKIKNKSSLDPIKVDDALSQLEQATKAEESLHMQVKRILGEMMFERKEAIHDCEAKFQKILKLFSLSRIDQHRKLLKHLENIRLDVRIIDANGGLSRLNRDNLTQMKHNLHQSQEEAGDAWTSRTFRSLATEKAGKQQKLRVNDDEEGLDARQAASVLGAATLST</sequence>
<feature type="region of interest" description="Disordered" evidence="2">
    <location>
        <begin position="1"/>
        <end position="70"/>
    </location>
</feature>
<evidence type="ECO:0000313" key="6">
    <source>
        <dbReference type="Proteomes" id="UP000292447"/>
    </source>
</evidence>
<dbReference type="CDD" id="cd06891">
    <property type="entry name" value="PX_Vps17p"/>
    <property type="match status" value="1"/>
</dbReference>
<dbReference type="InterPro" id="IPR027267">
    <property type="entry name" value="AH/BAR_dom_sf"/>
</dbReference>
<evidence type="ECO:0000313" key="5">
    <source>
        <dbReference type="EMBL" id="QBM85839.1"/>
    </source>
</evidence>
<dbReference type="GO" id="GO:0006886">
    <property type="term" value="P:intracellular protein transport"/>
    <property type="evidence" value="ECO:0007669"/>
    <property type="project" value="TreeGrafter"/>
</dbReference>
<dbReference type="GO" id="GO:0042147">
    <property type="term" value="P:retrograde transport, endosome to Golgi"/>
    <property type="evidence" value="ECO:0007669"/>
    <property type="project" value="InterPro"/>
</dbReference>
<dbReference type="GO" id="GO:0005768">
    <property type="term" value="C:endosome"/>
    <property type="evidence" value="ECO:0007669"/>
    <property type="project" value="TreeGrafter"/>
</dbReference>
<dbReference type="Gene3D" id="1.20.1270.60">
    <property type="entry name" value="Arfaptin homology (AH) domain/BAR domain"/>
    <property type="match status" value="1"/>
</dbReference>
<evidence type="ECO:0000259" key="3">
    <source>
        <dbReference type="Pfam" id="PF00787"/>
    </source>
</evidence>
<dbReference type="PANTHER" id="PTHR47433:SF1">
    <property type="entry name" value="VACUOLAR PROTEIN SORTING-ASSOCIATED PROTEIN 17"/>
    <property type="match status" value="1"/>
</dbReference>
<dbReference type="InterPro" id="IPR036871">
    <property type="entry name" value="PX_dom_sf"/>
</dbReference>
<dbReference type="GO" id="GO:0030905">
    <property type="term" value="C:retromer, tubulation complex"/>
    <property type="evidence" value="ECO:0007669"/>
    <property type="project" value="TreeGrafter"/>
</dbReference>
<protein>
    <recommendedName>
        <fullName evidence="1">Vacuolar protein sorting-associated protein 17</fullName>
    </recommendedName>
</protein>
<name>A0A4P6XGR9_9ASCO</name>
<dbReference type="STRING" id="2163413.A0A4P6XGR9"/>
<dbReference type="EMBL" id="CP034456">
    <property type="protein sequence ID" value="QBM85839.1"/>
    <property type="molecule type" value="Genomic_DNA"/>
</dbReference>
<dbReference type="PANTHER" id="PTHR47433">
    <property type="entry name" value="VACUOLAR PROTEIN SORTING-ASSOCIATED PROTEIN 17"/>
    <property type="match status" value="1"/>
</dbReference>
<gene>
    <name evidence="5" type="primary">MPUL0A04680</name>
    <name evidence="5" type="ORF">METSCH_A04680</name>
</gene>
<dbReference type="Proteomes" id="UP000292447">
    <property type="component" value="Chromosome I"/>
</dbReference>
<feature type="compositionally biased region" description="Polar residues" evidence="2">
    <location>
        <begin position="54"/>
        <end position="68"/>
    </location>
</feature>
<dbReference type="Pfam" id="PF09325">
    <property type="entry name" value="Vps5"/>
    <property type="match status" value="1"/>
</dbReference>
<dbReference type="InterPro" id="IPR053055">
    <property type="entry name" value="VPS17"/>
</dbReference>
<accession>A0A4P6XGR9</accession>
<evidence type="ECO:0000256" key="1">
    <source>
        <dbReference type="PIRNR" id="PIRNR011791"/>
    </source>
</evidence>
<dbReference type="Gene3D" id="3.30.1520.10">
    <property type="entry name" value="Phox-like domain"/>
    <property type="match status" value="1"/>
</dbReference>
<dbReference type="InterPro" id="IPR037907">
    <property type="entry name" value="Vps17_PX"/>
</dbReference>
<keyword evidence="6" id="KW-1185">Reference proteome</keyword>
<dbReference type="PIRSF" id="PIRSF011791">
    <property type="entry name" value="Vps17"/>
    <property type="match status" value="1"/>
</dbReference>
<comment type="function">
    <text evidence="1">Component of the membrane-associated retromer complex which is essential in endosome-to-Golgi retrograde transport.</text>
</comment>
<comment type="similarity">
    <text evidence="1">Belongs to the VPS17 family.</text>
</comment>
<evidence type="ECO:0000256" key="2">
    <source>
        <dbReference type="SAM" id="MobiDB-lite"/>
    </source>
</evidence>
<feature type="domain" description="PX" evidence="3">
    <location>
        <begin position="144"/>
        <end position="224"/>
    </location>
</feature>
<dbReference type="SUPFAM" id="SSF64268">
    <property type="entry name" value="PX domain"/>
    <property type="match status" value="1"/>
</dbReference>
<keyword evidence="1" id="KW-0813">Transport</keyword>